<dbReference type="CDD" id="cd06579">
    <property type="entry name" value="TM_PBP1_transp_AraH_like"/>
    <property type="match status" value="1"/>
</dbReference>
<keyword evidence="2" id="KW-1003">Cell membrane</keyword>
<feature type="transmembrane region" description="Helical" evidence="6">
    <location>
        <begin position="208"/>
        <end position="229"/>
    </location>
</feature>
<dbReference type="GO" id="GO:0022857">
    <property type="term" value="F:transmembrane transporter activity"/>
    <property type="evidence" value="ECO:0007669"/>
    <property type="project" value="InterPro"/>
</dbReference>
<evidence type="ECO:0000313" key="7">
    <source>
        <dbReference type="EMBL" id="PQO38224.1"/>
    </source>
</evidence>
<keyword evidence="5 6" id="KW-0472">Membrane</keyword>
<proteinExistence type="predicted"/>
<dbReference type="EMBL" id="PUIB01000011">
    <property type="protein sequence ID" value="PQO38224.1"/>
    <property type="molecule type" value="Genomic_DNA"/>
</dbReference>
<evidence type="ECO:0000256" key="3">
    <source>
        <dbReference type="ARBA" id="ARBA00022692"/>
    </source>
</evidence>
<dbReference type="OrthoDB" id="9784538at2"/>
<comment type="subcellular location">
    <subcellularLocation>
        <location evidence="1">Cell membrane</location>
        <topology evidence="1">Multi-pass membrane protein</topology>
    </subcellularLocation>
</comment>
<reference evidence="7 8" key="1">
    <citation type="submission" date="2018-02" db="EMBL/GenBank/DDBJ databases">
        <title>Comparative genomes isolates from brazilian mangrove.</title>
        <authorList>
            <person name="Araujo J.E."/>
            <person name="Taketani R.G."/>
            <person name="Silva M.C.P."/>
            <person name="Loureco M.V."/>
            <person name="Andreote F.D."/>
        </authorList>
    </citation>
    <scope>NUCLEOTIDE SEQUENCE [LARGE SCALE GENOMIC DNA]</scope>
    <source>
        <strain evidence="7 8">NAP PRIS-MGV</strain>
    </source>
</reference>
<dbReference type="AlphaFoldDB" id="A0A2S8G262"/>
<dbReference type="PANTHER" id="PTHR32196:SF15">
    <property type="entry name" value="SUGAR ABC TRANSPORTER PERMEASE PROTEIN"/>
    <property type="match status" value="1"/>
</dbReference>
<feature type="transmembrane region" description="Helical" evidence="6">
    <location>
        <begin position="44"/>
        <end position="72"/>
    </location>
</feature>
<dbReference type="Gene3D" id="1.10.3470.10">
    <property type="entry name" value="ABC transporter involved in vitamin B12 uptake, BtuC"/>
    <property type="match status" value="1"/>
</dbReference>
<name>A0A2S8G262_9BACT</name>
<protein>
    <submittedName>
        <fullName evidence="7">Sugar ABC transporter permease</fullName>
    </submittedName>
</protein>
<gene>
    <name evidence="7" type="ORF">C5Y98_09135</name>
</gene>
<evidence type="ECO:0000256" key="6">
    <source>
        <dbReference type="SAM" id="Phobius"/>
    </source>
</evidence>
<feature type="transmembrane region" description="Helical" evidence="6">
    <location>
        <begin position="156"/>
        <end position="177"/>
    </location>
</feature>
<keyword evidence="3 6" id="KW-0812">Transmembrane</keyword>
<feature type="transmembrane region" description="Helical" evidence="6">
    <location>
        <begin position="241"/>
        <end position="268"/>
    </location>
</feature>
<dbReference type="InterPro" id="IPR037294">
    <property type="entry name" value="ABC_BtuC-like"/>
</dbReference>
<dbReference type="InterPro" id="IPR001851">
    <property type="entry name" value="ABC_transp_permease"/>
</dbReference>
<feature type="transmembrane region" description="Helical" evidence="6">
    <location>
        <begin position="110"/>
        <end position="127"/>
    </location>
</feature>
<keyword evidence="4 6" id="KW-1133">Transmembrane helix</keyword>
<dbReference type="Pfam" id="PF02653">
    <property type="entry name" value="BPD_transp_2"/>
    <property type="match status" value="1"/>
</dbReference>
<evidence type="ECO:0000256" key="1">
    <source>
        <dbReference type="ARBA" id="ARBA00004651"/>
    </source>
</evidence>
<accession>A0A2S8G262</accession>
<dbReference type="Proteomes" id="UP000239388">
    <property type="component" value="Unassembled WGS sequence"/>
</dbReference>
<dbReference type="GO" id="GO:0005886">
    <property type="term" value="C:plasma membrane"/>
    <property type="evidence" value="ECO:0007669"/>
    <property type="project" value="UniProtKB-SubCell"/>
</dbReference>
<evidence type="ECO:0000313" key="8">
    <source>
        <dbReference type="Proteomes" id="UP000239388"/>
    </source>
</evidence>
<feature type="transmembrane region" description="Helical" evidence="6">
    <location>
        <begin position="84"/>
        <end position="104"/>
    </location>
</feature>
<sequence>MLKNAVLFLLIFAIFGITAVNVPTFANAQNLGIMARWTGLYGIMAIGAAFVIIAGGIDLSMGSMVALVGVQFGILINDQQMNPYLAMIVVLIGAMLIGLGYGLLITKLKLQPFVVTLCGLLVLRSIARFLTHDNKISNFVHPEGGTNISYLTGEQFLAIPYPLWMLAVIAILSALVLNKTTFGRYLKALGNNEQAARYSGINTDWITISAYMICSLLSGVAAILFAIDLNSVGPNEAGTFYELYAIAAAVLGGCSLRGGTGSIVGVVLGTAILRELYQAIEALQFSELEGTVIGVVILVGVIADEIIRRVVDARRRQQEVNAAKERSGSG</sequence>
<evidence type="ECO:0000256" key="5">
    <source>
        <dbReference type="ARBA" id="ARBA00023136"/>
    </source>
</evidence>
<dbReference type="RefSeq" id="WP_105353462.1">
    <property type="nucleotide sequence ID" value="NZ_PUIB01000011.1"/>
</dbReference>
<evidence type="ECO:0000256" key="4">
    <source>
        <dbReference type="ARBA" id="ARBA00022989"/>
    </source>
</evidence>
<comment type="caution">
    <text evidence="7">The sequence shown here is derived from an EMBL/GenBank/DDBJ whole genome shotgun (WGS) entry which is preliminary data.</text>
</comment>
<evidence type="ECO:0000256" key="2">
    <source>
        <dbReference type="ARBA" id="ARBA00022475"/>
    </source>
</evidence>
<dbReference type="PANTHER" id="PTHR32196">
    <property type="entry name" value="ABC TRANSPORTER PERMEASE PROTEIN YPHD-RELATED-RELATED"/>
    <property type="match status" value="1"/>
</dbReference>
<organism evidence="7 8">
    <name type="scientific">Blastopirellula marina</name>
    <dbReference type="NCBI Taxonomy" id="124"/>
    <lineage>
        <taxon>Bacteria</taxon>
        <taxon>Pseudomonadati</taxon>
        <taxon>Planctomycetota</taxon>
        <taxon>Planctomycetia</taxon>
        <taxon>Pirellulales</taxon>
        <taxon>Pirellulaceae</taxon>
        <taxon>Blastopirellula</taxon>
    </lineage>
</organism>